<gene>
    <name evidence="1" type="ORF">SAMN05421793_12218</name>
</gene>
<keyword evidence="2" id="KW-1185">Reference proteome</keyword>
<sequence length="192" mass="22074">MTVEKNKILIFRDQSEIDWKIREINQQIKLIENLLEHYSALGVDVTEDEINALIRGDFSDSRISELATKRAEKVPARQQQQVAQDFVDDVYNYRDVFKVFGWYFCPDITVKNGKVSVSKATLQAIEDRYSRYLGSEKSIELYNRHNDLVRQLNELKNDINAHSGGHISTAYLVHFDAEGNGFAPIVNINYGS</sequence>
<evidence type="ECO:0000313" key="2">
    <source>
        <dbReference type="Proteomes" id="UP000198555"/>
    </source>
</evidence>
<accession>A0A1H6KGW2</accession>
<protein>
    <submittedName>
        <fullName evidence="1">Uncharacterized protein</fullName>
    </submittedName>
</protein>
<evidence type="ECO:0000313" key="1">
    <source>
        <dbReference type="EMBL" id="SEH71076.1"/>
    </source>
</evidence>
<proteinExistence type="predicted"/>
<dbReference type="RefSeq" id="WP_089770174.1">
    <property type="nucleotide sequence ID" value="NZ_FNWX01000022.1"/>
</dbReference>
<reference evidence="2" key="1">
    <citation type="submission" date="2016-10" db="EMBL/GenBank/DDBJ databases">
        <authorList>
            <person name="Varghese N."/>
            <person name="Submissions S."/>
        </authorList>
    </citation>
    <scope>NUCLEOTIDE SEQUENCE [LARGE SCALE GENOMIC DNA]</scope>
    <source>
        <strain evidence="2">DSM 19326</strain>
    </source>
</reference>
<dbReference type="Proteomes" id="UP000198555">
    <property type="component" value="Unassembled WGS sequence"/>
</dbReference>
<dbReference type="STRING" id="420404.SAMN05421793_12218"/>
<organism evidence="1 2">
    <name type="scientific">Epilithonimonas hominis</name>
    <dbReference type="NCBI Taxonomy" id="420404"/>
    <lineage>
        <taxon>Bacteria</taxon>
        <taxon>Pseudomonadati</taxon>
        <taxon>Bacteroidota</taxon>
        <taxon>Flavobacteriia</taxon>
        <taxon>Flavobacteriales</taxon>
        <taxon>Weeksellaceae</taxon>
        <taxon>Chryseobacterium group</taxon>
        <taxon>Epilithonimonas</taxon>
    </lineage>
</organism>
<name>A0A1H6KGW2_9FLAO</name>
<dbReference type="EMBL" id="FNWX01000022">
    <property type="protein sequence ID" value="SEH71076.1"/>
    <property type="molecule type" value="Genomic_DNA"/>
</dbReference>
<dbReference type="AlphaFoldDB" id="A0A1H6KGW2"/>